<dbReference type="EMBL" id="CAJNYU010002503">
    <property type="protein sequence ID" value="CAF3559601.1"/>
    <property type="molecule type" value="Genomic_DNA"/>
</dbReference>
<dbReference type="EMBL" id="CAJOBQ010004071">
    <property type="protein sequence ID" value="CAF4626270.1"/>
    <property type="molecule type" value="Genomic_DNA"/>
</dbReference>
<dbReference type="EMBL" id="CAJOBR010007116">
    <property type="protein sequence ID" value="CAF4857266.1"/>
    <property type="molecule type" value="Genomic_DNA"/>
</dbReference>
<sequence>MNLVNIVQHLDLTKAEFGSEATTTTRDIIFASQQLFEIFKTFQHSYFSELHTYHPLEFDDKYDAMIDEEESSDESDDYEENQEQVLEIISLWKR</sequence>
<dbReference type="Proteomes" id="UP000663862">
    <property type="component" value="Unassembled WGS sequence"/>
</dbReference>
<evidence type="ECO:0000313" key="4">
    <source>
        <dbReference type="EMBL" id="CAF4857266.1"/>
    </source>
</evidence>
<gene>
    <name evidence="1" type="ORF">FME351_LOCUS19890</name>
    <name evidence="2" type="ORF">GRG538_LOCUS32706</name>
    <name evidence="4" type="ORF">QYT958_LOCUS27637</name>
    <name evidence="3" type="ORF">TSG867_LOCUS29331</name>
</gene>
<dbReference type="Proteomes" id="UP000663869">
    <property type="component" value="Unassembled WGS sequence"/>
</dbReference>
<comment type="caution">
    <text evidence="1">The sequence shown here is derived from an EMBL/GenBank/DDBJ whole genome shotgun (WGS) entry which is preliminary data.</text>
</comment>
<dbReference type="Proteomes" id="UP000663872">
    <property type="component" value="Unassembled WGS sequence"/>
</dbReference>
<accession>A0A818KG41</accession>
<dbReference type="Proteomes" id="UP000663848">
    <property type="component" value="Unassembled WGS sequence"/>
</dbReference>
<organism evidence="1 5">
    <name type="scientific">Rotaria socialis</name>
    <dbReference type="NCBI Taxonomy" id="392032"/>
    <lineage>
        <taxon>Eukaryota</taxon>
        <taxon>Metazoa</taxon>
        <taxon>Spiralia</taxon>
        <taxon>Gnathifera</taxon>
        <taxon>Rotifera</taxon>
        <taxon>Eurotatoria</taxon>
        <taxon>Bdelloidea</taxon>
        <taxon>Philodinida</taxon>
        <taxon>Philodinidae</taxon>
        <taxon>Rotaria</taxon>
    </lineage>
</organism>
<proteinExistence type="predicted"/>
<name>A0A818KG41_9BILA</name>
<evidence type="ECO:0000313" key="3">
    <source>
        <dbReference type="EMBL" id="CAF4626270.1"/>
    </source>
</evidence>
<dbReference type="EMBL" id="CAJNYT010005779">
    <property type="protein sequence ID" value="CAF3774776.1"/>
    <property type="molecule type" value="Genomic_DNA"/>
</dbReference>
<evidence type="ECO:0000313" key="2">
    <source>
        <dbReference type="EMBL" id="CAF3774776.1"/>
    </source>
</evidence>
<protein>
    <submittedName>
        <fullName evidence="1">Uncharacterized protein</fullName>
    </submittedName>
</protein>
<evidence type="ECO:0000313" key="1">
    <source>
        <dbReference type="EMBL" id="CAF3559601.1"/>
    </source>
</evidence>
<dbReference type="AlphaFoldDB" id="A0A818KG41"/>
<reference evidence="1" key="1">
    <citation type="submission" date="2021-02" db="EMBL/GenBank/DDBJ databases">
        <authorList>
            <person name="Nowell W R."/>
        </authorList>
    </citation>
    <scope>NUCLEOTIDE SEQUENCE</scope>
</reference>
<evidence type="ECO:0000313" key="5">
    <source>
        <dbReference type="Proteomes" id="UP000663869"/>
    </source>
</evidence>